<organism evidence="1 2">
    <name type="scientific">Lactuca sativa</name>
    <name type="common">Garden lettuce</name>
    <dbReference type="NCBI Taxonomy" id="4236"/>
    <lineage>
        <taxon>Eukaryota</taxon>
        <taxon>Viridiplantae</taxon>
        <taxon>Streptophyta</taxon>
        <taxon>Embryophyta</taxon>
        <taxon>Tracheophyta</taxon>
        <taxon>Spermatophyta</taxon>
        <taxon>Magnoliopsida</taxon>
        <taxon>eudicotyledons</taxon>
        <taxon>Gunneridae</taxon>
        <taxon>Pentapetalae</taxon>
        <taxon>asterids</taxon>
        <taxon>campanulids</taxon>
        <taxon>Asterales</taxon>
        <taxon>Asteraceae</taxon>
        <taxon>Cichorioideae</taxon>
        <taxon>Cichorieae</taxon>
        <taxon>Lactucinae</taxon>
        <taxon>Lactuca</taxon>
    </lineage>
</organism>
<dbReference type="SUPFAM" id="SSF50249">
    <property type="entry name" value="Nucleic acid-binding proteins"/>
    <property type="match status" value="1"/>
</dbReference>
<keyword evidence="2" id="KW-1185">Reference proteome</keyword>
<evidence type="ECO:0000313" key="2">
    <source>
        <dbReference type="Proteomes" id="UP000235145"/>
    </source>
</evidence>
<gene>
    <name evidence="1" type="ORF">LSAT_V11C200095340</name>
</gene>
<dbReference type="Gene3D" id="2.40.50.140">
    <property type="entry name" value="Nucleic acid-binding proteins"/>
    <property type="match status" value="1"/>
</dbReference>
<sequence>MFMHLQDIEDTKIKVTLWGHNAYYMHDFLVNNNSFAPIVVIVQFAKVKFINGRPFTSTYLDVSRFSVNNDIDEITVYKKGYFDL</sequence>
<reference evidence="1 2" key="1">
    <citation type="journal article" date="2017" name="Nat. Commun.">
        <title>Genome assembly with in vitro proximity ligation data and whole-genome triplication in lettuce.</title>
        <authorList>
            <person name="Reyes-Chin-Wo S."/>
            <person name="Wang Z."/>
            <person name="Yang X."/>
            <person name="Kozik A."/>
            <person name="Arikit S."/>
            <person name="Song C."/>
            <person name="Xia L."/>
            <person name="Froenicke L."/>
            <person name="Lavelle D.O."/>
            <person name="Truco M.J."/>
            <person name="Xia R."/>
            <person name="Zhu S."/>
            <person name="Xu C."/>
            <person name="Xu H."/>
            <person name="Xu X."/>
            <person name="Cox K."/>
            <person name="Korf I."/>
            <person name="Meyers B.C."/>
            <person name="Michelmore R.W."/>
        </authorList>
    </citation>
    <scope>NUCLEOTIDE SEQUENCE [LARGE SCALE GENOMIC DNA]</scope>
    <source>
        <strain evidence="2">cv. Salinas</strain>
        <tissue evidence="1">Seedlings</tissue>
    </source>
</reference>
<dbReference type="InterPro" id="IPR012340">
    <property type="entry name" value="NA-bd_OB-fold"/>
</dbReference>
<comment type="caution">
    <text evidence="1">The sequence shown here is derived from an EMBL/GenBank/DDBJ whole genome shotgun (WGS) entry which is preliminary data.</text>
</comment>
<dbReference type="Proteomes" id="UP000235145">
    <property type="component" value="Unassembled WGS sequence"/>
</dbReference>
<proteinExistence type="predicted"/>
<dbReference type="AlphaFoldDB" id="A0A9R1XWE9"/>
<evidence type="ECO:0000313" key="1">
    <source>
        <dbReference type="EMBL" id="KAJ0221942.1"/>
    </source>
</evidence>
<dbReference type="EMBL" id="NBSK02000002">
    <property type="protein sequence ID" value="KAJ0221942.1"/>
    <property type="molecule type" value="Genomic_DNA"/>
</dbReference>
<evidence type="ECO:0008006" key="3">
    <source>
        <dbReference type="Google" id="ProtNLM"/>
    </source>
</evidence>
<name>A0A9R1XWE9_LACSA</name>
<protein>
    <recommendedName>
        <fullName evidence="3">Replication protein A OB domain-containing protein</fullName>
    </recommendedName>
</protein>
<accession>A0A9R1XWE9</accession>